<dbReference type="InterPro" id="IPR001810">
    <property type="entry name" value="F-box_dom"/>
</dbReference>
<protein>
    <recommendedName>
        <fullName evidence="1">F-box domain-containing protein</fullName>
    </recommendedName>
</protein>
<accession>A0A1Y1YNI7</accession>
<dbReference type="PROSITE" id="PS50181">
    <property type="entry name" value="FBOX"/>
    <property type="match status" value="1"/>
</dbReference>
<dbReference type="STRING" id="1231657.A0A1Y1YNI7"/>
<dbReference type="InterPro" id="IPR036047">
    <property type="entry name" value="F-box-like_dom_sf"/>
</dbReference>
<dbReference type="Pfam" id="PF12937">
    <property type="entry name" value="F-box-like"/>
    <property type="match status" value="1"/>
</dbReference>
<evidence type="ECO:0000259" key="1">
    <source>
        <dbReference type="PROSITE" id="PS50181"/>
    </source>
</evidence>
<evidence type="ECO:0000313" key="3">
    <source>
        <dbReference type="Proteomes" id="UP000193144"/>
    </source>
</evidence>
<gene>
    <name evidence="2" type="ORF">BCR34DRAFT_576545</name>
</gene>
<keyword evidence="3" id="KW-1185">Reference proteome</keyword>
<sequence>MDPVRAFRLLDTKRDRTAALEALIHELDPYEWRSMQSALSRRSFSCDIVGRLPIELVTEVFTYLDVAAPYRLQAVSKRWNTVLRDTDIVKKLLRQWYTRNDSPLPGESTLKDNDYAVCQLKAEHMHRFRGGNPVRTITIPTRIDSFDNNFLCGDYICWVSDASRRSIEIRNLRTGQASKAACDGRQQIRKVVLSEHLVVFTSFDGRFHVQSLASGEQKSLNLPRYVLDHVSCRDRTVVCGGVAPGSTVLDIYTIDFDEFRGRSLQLSLVDSPPFIHRITKSLNDIYLTLLLDPMTRNLFVFTSEGQFEQDPDMISPNVSIHYSRFDVGGKLLVNGSFKFDGISSIKIDDVRPVDAEGCFALSTFCQPSSDLRNAFSKILEFNTKTNTFIDPPQCPKGQPEEFGLIPGVDGLIPWLDEISWWKDTFFEERWDTTGHKAVWHVGTNRKLSKTWRGPVDRERSRIVTVYVNGLFVVLFDGSRNLIEVHRFTEDNVHVIGQQPDVKNFSRGGGALEGNVQ</sequence>
<reference evidence="2 3" key="1">
    <citation type="submission" date="2016-07" db="EMBL/GenBank/DDBJ databases">
        <title>Pervasive Adenine N6-methylation of Active Genes in Fungi.</title>
        <authorList>
            <consortium name="DOE Joint Genome Institute"/>
            <person name="Mondo S.J."/>
            <person name="Dannebaum R.O."/>
            <person name="Kuo R.C."/>
            <person name="Labutti K."/>
            <person name="Haridas S."/>
            <person name="Kuo A."/>
            <person name="Salamov A."/>
            <person name="Ahrendt S.R."/>
            <person name="Lipzen A."/>
            <person name="Sullivan W."/>
            <person name="Andreopoulos W.B."/>
            <person name="Clum A."/>
            <person name="Lindquist E."/>
            <person name="Daum C."/>
            <person name="Ramamoorthy G.K."/>
            <person name="Gryganskyi A."/>
            <person name="Culley D."/>
            <person name="Magnuson J.K."/>
            <person name="James T.Y."/>
            <person name="O'Malley M.A."/>
            <person name="Stajich J.E."/>
            <person name="Spatafora J.W."/>
            <person name="Visel A."/>
            <person name="Grigoriev I.V."/>
        </authorList>
    </citation>
    <scope>NUCLEOTIDE SEQUENCE [LARGE SCALE GENOMIC DNA]</scope>
    <source>
        <strain evidence="2 3">CBS 115471</strain>
    </source>
</reference>
<dbReference type="EMBL" id="MCFA01000196">
    <property type="protein sequence ID" value="ORX99562.1"/>
    <property type="molecule type" value="Genomic_DNA"/>
</dbReference>
<dbReference type="SUPFAM" id="SSF81383">
    <property type="entry name" value="F-box domain"/>
    <property type="match status" value="1"/>
</dbReference>
<evidence type="ECO:0000313" key="2">
    <source>
        <dbReference type="EMBL" id="ORX99562.1"/>
    </source>
</evidence>
<comment type="caution">
    <text evidence="2">The sequence shown here is derived from an EMBL/GenBank/DDBJ whole genome shotgun (WGS) entry which is preliminary data.</text>
</comment>
<dbReference type="SUPFAM" id="SSF82171">
    <property type="entry name" value="DPP6 N-terminal domain-like"/>
    <property type="match status" value="1"/>
</dbReference>
<organism evidence="2 3">
    <name type="scientific">Clohesyomyces aquaticus</name>
    <dbReference type="NCBI Taxonomy" id="1231657"/>
    <lineage>
        <taxon>Eukaryota</taxon>
        <taxon>Fungi</taxon>
        <taxon>Dikarya</taxon>
        <taxon>Ascomycota</taxon>
        <taxon>Pezizomycotina</taxon>
        <taxon>Dothideomycetes</taxon>
        <taxon>Pleosporomycetidae</taxon>
        <taxon>Pleosporales</taxon>
        <taxon>Lindgomycetaceae</taxon>
        <taxon>Clohesyomyces</taxon>
    </lineage>
</organism>
<dbReference type="Gene3D" id="1.20.1280.50">
    <property type="match status" value="1"/>
</dbReference>
<proteinExistence type="predicted"/>
<dbReference type="AlphaFoldDB" id="A0A1Y1YNI7"/>
<feature type="domain" description="F-box" evidence="1">
    <location>
        <begin position="46"/>
        <end position="92"/>
    </location>
</feature>
<dbReference type="SMART" id="SM00256">
    <property type="entry name" value="FBOX"/>
    <property type="match status" value="1"/>
</dbReference>
<dbReference type="Proteomes" id="UP000193144">
    <property type="component" value="Unassembled WGS sequence"/>
</dbReference>
<name>A0A1Y1YNI7_9PLEO</name>
<dbReference type="OrthoDB" id="5295250at2759"/>